<feature type="transmembrane region" description="Helical" evidence="7">
    <location>
        <begin position="344"/>
        <end position="371"/>
    </location>
</feature>
<keyword evidence="4 7" id="KW-1133">Transmembrane helix</keyword>
<feature type="transmembrane region" description="Helical" evidence="7">
    <location>
        <begin position="46"/>
        <end position="74"/>
    </location>
</feature>
<name>A0ABV7R4S2_9RHOB</name>
<keyword evidence="9" id="KW-1185">Reference proteome</keyword>
<dbReference type="Pfam" id="PF01594">
    <property type="entry name" value="AI-2E_transport"/>
    <property type="match status" value="1"/>
</dbReference>
<dbReference type="RefSeq" id="WP_377745076.1">
    <property type="nucleotide sequence ID" value="NZ_JBHRXJ010000010.1"/>
</dbReference>
<evidence type="ECO:0000313" key="8">
    <source>
        <dbReference type="EMBL" id="MFC3529204.1"/>
    </source>
</evidence>
<accession>A0ABV7R4S2</accession>
<dbReference type="PANTHER" id="PTHR21716">
    <property type="entry name" value="TRANSMEMBRANE PROTEIN"/>
    <property type="match status" value="1"/>
</dbReference>
<gene>
    <name evidence="8" type="ORF">ACFOMH_13570</name>
</gene>
<protein>
    <submittedName>
        <fullName evidence="8">AI-2E family transporter</fullName>
    </submittedName>
</protein>
<feature type="region of interest" description="Disordered" evidence="6">
    <location>
        <begin position="384"/>
        <end position="416"/>
    </location>
</feature>
<evidence type="ECO:0000313" key="9">
    <source>
        <dbReference type="Proteomes" id="UP001595721"/>
    </source>
</evidence>
<feature type="transmembrane region" description="Helical" evidence="7">
    <location>
        <begin position="124"/>
        <end position="145"/>
    </location>
</feature>
<keyword evidence="5 7" id="KW-0472">Membrane</keyword>
<evidence type="ECO:0000256" key="7">
    <source>
        <dbReference type="SAM" id="Phobius"/>
    </source>
</evidence>
<evidence type="ECO:0000256" key="3">
    <source>
        <dbReference type="ARBA" id="ARBA00022692"/>
    </source>
</evidence>
<evidence type="ECO:0000256" key="1">
    <source>
        <dbReference type="ARBA" id="ARBA00004141"/>
    </source>
</evidence>
<dbReference type="PANTHER" id="PTHR21716:SF61">
    <property type="entry name" value="BLR8064 PROTEIN"/>
    <property type="match status" value="1"/>
</dbReference>
<comment type="subcellular location">
    <subcellularLocation>
        <location evidence="1">Membrane</location>
        <topology evidence="1">Multi-pass membrane protein</topology>
    </subcellularLocation>
</comment>
<feature type="transmembrane region" description="Helical" evidence="7">
    <location>
        <begin position="191"/>
        <end position="210"/>
    </location>
</feature>
<evidence type="ECO:0000256" key="2">
    <source>
        <dbReference type="ARBA" id="ARBA00009773"/>
    </source>
</evidence>
<dbReference type="Proteomes" id="UP001595721">
    <property type="component" value="Unassembled WGS sequence"/>
</dbReference>
<comment type="caution">
    <text evidence="8">The sequence shown here is derived from an EMBL/GenBank/DDBJ whole genome shotgun (WGS) entry which is preliminary data.</text>
</comment>
<evidence type="ECO:0000256" key="4">
    <source>
        <dbReference type="ARBA" id="ARBA00022989"/>
    </source>
</evidence>
<dbReference type="InterPro" id="IPR002549">
    <property type="entry name" value="AI-2E-like"/>
</dbReference>
<feature type="transmembrane region" description="Helical" evidence="7">
    <location>
        <begin position="95"/>
        <end position="118"/>
    </location>
</feature>
<proteinExistence type="inferred from homology"/>
<dbReference type="EMBL" id="JBHRXJ010000010">
    <property type="protein sequence ID" value="MFC3529204.1"/>
    <property type="molecule type" value="Genomic_DNA"/>
</dbReference>
<sequence>MNTRNLPESAGATAPDGTPARGGRPNQVGLRVYRQPLVTNVSAARWLLLAIVAASIYFFHGFLVPVLAAAVIALASWPIRDRAAFGLGLGRTGAAALLVLVLVCFLLVPIAMALAYAFRELRDWISWAIMVNGMGAPTPAWLAGLPHIGDWFDKSWQTYIGRPGGISEIVQLVSGSNIGAIYRGAITAGTMTFHLALTLLFMLITLFVLYRDGDKIVAQIDQVGRRILPERWSRLSRVVPATISSTVTGMTLIAIGEGVILGTAYWIAGVPSPVTFGVLTGFMALIPGGAPLSFTLVSAYLVASGSPLAGAGLFIWGTCELFIVDKTIRPLLVGGPVKLPFLPTFFGLIGGVKTMGIVGLFVGPVLMALLVSIWREWQREIADDDARNGGSAGGTEAAPQGSAEHGTPARPETGRH</sequence>
<comment type="similarity">
    <text evidence="2">Belongs to the autoinducer-2 exporter (AI-2E) (TC 2.A.86) family.</text>
</comment>
<organism evidence="8 9">
    <name type="scientific">Paracoccus mangrovi</name>
    <dbReference type="NCBI Taxonomy" id="1715645"/>
    <lineage>
        <taxon>Bacteria</taxon>
        <taxon>Pseudomonadati</taxon>
        <taxon>Pseudomonadota</taxon>
        <taxon>Alphaproteobacteria</taxon>
        <taxon>Rhodobacterales</taxon>
        <taxon>Paracoccaceae</taxon>
        <taxon>Paracoccus</taxon>
    </lineage>
</organism>
<evidence type="ECO:0000256" key="5">
    <source>
        <dbReference type="ARBA" id="ARBA00023136"/>
    </source>
</evidence>
<reference evidence="9" key="1">
    <citation type="journal article" date="2019" name="Int. J. Syst. Evol. Microbiol.">
        <title>The Global Catalogue of Microorganisms (GCM) 10K type strain sequencing project: providing services to taxonomists for standard genome sequencing and annotation.</title>
        <authorList>
            <consortium name="The Broad Institute Genomics Platform"/>
            <consortium name="The Broad Institute Genome Sequencing Center for Infectious Disease"/>
            <person name="Wu L."/>
            <person name="Ma J."/>
        </authorList>
    </citation>
    <scope>NUCLEOTIDE SEQUENCE [LARGE SCALE GENOMIC DNA]</scope>
    <source>
        <strain evidence="9">KCTC 42899</strain>
    </source>
</reference>
<evidence type="ECO:0000256" key="6">
    <source>
        <dbReference type="SAM" id="MobiDB-lite"/>
    </source>
</evidence>
<keyword evidence="3 7" id="KW-0812">Transmembrane</keyword>
<feature type="region of interest" description="Disordered" evidence="6">
    <location>
        <begin position="1"/>
        <end position="26"/>
    </location>
</feature>